<feature type="transmembrane region" description="Helical" evidence="7">
    <location>
        <begin position="51"/>
        <end position="69"/>
    </location>
</feature>
<sequence length="308" mass="33405">MKMPGTLTLKVAIGSLFKGFSQVILQANTATGILFFAAIVIAGIEAQKPELILYSLVGAVLSPTLAYAMNYAEDEIKNGIWGYNAILYSIALSVFTPVSIQNVILLITGNVGIVVLTPLLAKCLGGLPVLTMPFIMMTWLACLLANVPSTVSSVETSELFLHPVDYITASINNYMEIFLLSSFAGGALVMLGLALSDRIILIITMLVSVLSVFLSQYDEHVTLNQVVNGLYGYNVILTSVAVVLFGKGNLKVNVITGAWCVAFTLISGMVLSPLFSYWSLPLLTFPFVLSTWIYLFVQKNLNMYKTIC</sequence>
<feature type="transmembrane region" description="Helical" evidence="7">
    <location>
        <begin position="252"/>
        <end position="271"/>
    </location>
</feature>
<dbReference type="RefSeq" id="WP_301699171.1">
    <property type="nucleotide sequence ID" value="NZ_JAUJYW010000004.1"/>
</dbReference>
<dbReference type="Proteomes" id="UP001174867">
    <property type="component" value="Unassembled WGS sequence"/>
</dbReference>
<keyword evidence="4 7" id="KW-0812">Transmembrane</keyword>
<feature type="transmembrane region" description="Helical" evidence="7">
    <location>
        <begin position="20"/>
        <end position="44"/>
    </location>
</feature>
<dbReference type="PANTHER" id="PTHR10464:SF4">
    <property type="entry name" value="UREA TRANSPORTER"/>
    <property type="match status" value="1"/>
</dbReference>
<feature type="transmembrane region" description="Helical" evidence="7">
    <location>
        <begin position="199"/>
        <end position="217"/>
    </location>
</feature>
<name>A0ABT8PUU0_9ENTR</name>
<dbReference type="PANTHER" id="PTHR10464">
    <property type="entry name" value="UREA TRANSPORTER"/>
    <property type="match status" value="1"/>
</dbReference>
<keyword evidence="6 7" id="KW-0472">Membrane</keyword>
<evidence type="ECO:0000256" key="4">
    <source>
        <dbReference type="ARBA" id="ARBA00022692"/>
    </source>
</evidence>
<comment type="subcellular location">
    <subcellularLocation>
        <location evidence="1">Cell membrane</location>
        <topology evidence="1">Multi-pass membrane protein</topology>
    </subcellularLocation>
</comment>
<feature type="transmembrane region" description="Helical" evidence="7">
    <location>
        <begin position="277"/>
        <end position="297"/>
    </location>
</feature>
<feature type="transmembrane region" description="Helical" evidence="7">
    <location>
        <begin position="166"/>
        <end position="192"/>
    </location>
</feature>
<evidence type="ECO:0000256" key="7">
    <source>
        <dbReference type="SAM" id="Phobius"/>
    </source>
</evidence>
<organism evidence="8 9">
    <name type="scientific">Citrobacter enshiensis</name>
    <dbReference type="NCBI Taxonomy" id="2971264"/>
    <lineage>
        <taxon>Bacteria</taxon>
        <taxon>Pseudomonadati</taxon>
        <taxon>Pseudomonadota</taxon>
        <taxon>Gammaproteobacteria</taxon>
        <taxon>Enterobacterales</taxon>
        <taxon>Enterobacteriaceae</taxon>
        <taxon>Citrobacter</taxon>
    </lineage>
</organism>
<dbReference type="InterPro" id="IPR029020">
    <property type="entry name" value="Ammonium/urea_transptr"/>
</dbReference>
<dbReference type="Gene3D" id="1.10.3430.10">
    <property type="entry name" value="Ammonium transporter AmtB like domains"/>
    <property type="match status" value="1"/>
</dbReference>
<gene>
    <name evidence="8" type="ORF">Q0A17_11885</name>
</gene>
<dbReference type="Pfam" id="PF03253">
    <property type="entry name" value="UT"/>
    <property type="match status" value="1"/>
</dbReference>
<evidence type="ECO:0000313" key="8">
    <source>
        <dbReference type="EMBL" id="MDN8600106.1"/>
    </source>
</evidence>
<keyword evidence="5 7" id="KW-1133">Transmembrane helix</keyword>
<comment type="caution">
    <text evidence="8">The sequence shown here is derived from an EMBL/GenBank/DDBJ whole genome shotgun (WGS) entry which is preliminary data.</text>
</comment>
<protein>
    <submittedName>
        <fullName evidence="8">Urea transporter</fullName>
    </submittedName>
</protein>
<dbReference type="EMBL" id="JAUJYW010000004">
    <property type="protein sequence ID" value="MDN8600106.1"/>
    <property type="molecule type" value="Genomic_DNA"/>
</dbReference>
<accession>A0ABT8PUU0</accession>
<feature type="transmembrane region" description="Helical" evidence="7">
    <location>
        <begin position="229"/>
        <end position="245"/>
    </location>
</feature>
<keyword evidence="9" id="KW-1185">Reference proteome</keyword>
<keyword evidence="3" id="KW-1003">Cell membrane</keyword>
<evidence type="ECO:0000256" key="6">
    <source>
        <dbReference type="ARBA" id="ARBA00023136"/>
    </source>
</evidence>
<feature type="transmembrane region" description="Helical" evidence="7">
    <location>
        <begin position="81"/>
        <end position="107"/>
    </location>
</feature>
<evidence type="ECO:0000256" key="5">
    <source>
        <dbReference type="ARBA" id="ARBA00022989"/>
    </source>
</evidence>
<evidence type="ECO:0000256" key="2">
    <source>
        <dbReference type="ARBA" id="ARBA00005914"/>
    </source>
</evidence>
<reference evidence="8 9" key="1">
    <citation type="submission" date="2023-07" db="EMBL/GenBank/DDBJ databases">
        <title>Citrobacter selenititolerans sp. nov., isolated from seleniferous soil.</title>
        <authorList>
            <person name="Zhang S."/>
            <person name="Li K."/>
            <person name="Peng J."/>
            <person name="Wang H."/>
            <person name="Sun J."/>
            <person name="Guo Y."/>
        </authorList>
    </citation>
    <scope>NUCLEOTIDE SEQUENCE [LARGE SCALE GENOMIC DNA]</scope>
    <source>
        <strain evidence="8 9">S2-9</strain>
    </source>
</reference>
<feature type="transmembrane region" description="Helical" evidence="7">
    <location>
        <begin position="119"/>
        <end position="146"/>
    </location>
</feature>
<dbReference type="InterPro" id="IPR004937">
    <property type="entry name" value="Urea_transporter"/>
</dbReference>
<comment type="similarity">
    <text evidence="2">Belongs to the urea transporter family.</text>
</comment>
<evidence type="ECO:0000313" key="9">
    <source>
        <dbReference type="Proteomes" id="UP001174867"/>
    </source>
</evidence>
<evidence type="ECO:0000256" key="3">
    <source>
        <dbReference type="ARBA" id="ARBA00022475"/>
    </source>
</evidence>
<evidence type="ECO:0000256" key="1">
    <source>
        <dbReference type="ARBA" id="ARBA00004651"/>
    </source>
</evidence>
<proteinExistence type="inferred from homology"/>